<reference evidence="2 3" key="1">
    <citation type="submission" date="2020-03" db="EMBL/GenBank/DDBJ databases">
        <title>Bradyrhizobium diversity isolated from nodules of Indigofera sp.</title>
        <authorList>
            <person name="Klepa M."/>
            <person name="Helene L."/>
            <person name="Hungria M."/>
        </authorList>
    </citation>
    <scope>NUCLEOTIDE SEQUENCE [LARGE SCALE GENOMIC DNA]</scope>
    <source>
        <strain evidence="2 3">WSM 1791</strain>
    </source>
</reference>
<sequence length="215" mass="23872">MIPFALKGIENDFAQDLLEGPSPSGDHELIVKGAICWRECGHRQAGYGQAPAIINDILIVYSLPSMAIRGGLALRLLRLPRRARPRCGMMSLPWAQFLSFIKMYRVMSLIFAEARRTAEIPHNGAKIEGSFGLFWRGRRRMNASPNTEGNLFRLERSREYIDQGWPAREDRSSPRSSPAEKPIGLRELSEALTTVGNDGRGGQSAPDPALGGQDR</sequence>
<dbReference type="EMBL" id="JAAVLX010000021">
    <property type="protein sequence ID" value="NOJ44601.1"/>
    <property type="molecule type" value="Genomic_DNA"/>
</dbReference>
<dbReference type="RefSeq" id="WP_171583782.1">
    <property type="nucleotide sequence ID" value="NZ_JAAVLX010000021.1"/>
</dbReference>
<proteinExistence type="predicted"/>
<evidence type="ECO:0000256" key="1">
    <source>
        <dbReference type="SAM" id="MobiDB-lite"/>
    </source>
</evidence>
<accession>A0A7Y4GYZ6</accession>
<dbReference type="Proteomes" id="UP000544122">
    <property type="component" value="Unassembled WGS sequence"/>
</dbReference>
<keyword evidence="3" id="KW-1185">Reference proteome</keyword>
<feature type="region of interest" description="Disordered" evidence="1">
    <location>
        <begin position="165"/>
        <end position="215"/>
    </location>
</feature>
<evidence type="ECO:0000313" key="2">
    <source>
        <dbReference type="EMBL" id="NOJ44601.1"/>
    </source>
</evidence>
<dbReference type="AlphaFoldDB" id="A0A7Y4GYZ6"/>
<organism evidence="2 3">
    <name type="scientific">Bradyrhizobium australiense</name>
    <dbReference type="NCBI Taxonomy" id="2721161"/>
    <lineage>
        <taxon>Bacteria</taxon>
        <taxon>Pseudomonadati</taxon>
        <taxon>Pseudomonadota</taxon>
        <taxon>Alphaproteobacteria</taxon>
        <taxon>Hyphomicrobiales</taxon>
        <taxon>Nitrobacteraceae</taxon>
        <taxon>Bradyrhizobium</taxon>
    </lineage>
</organism>
<gene>
    <name evidence="2" type="ORF">HCN58_34745</name>
</gene>
<evidence type="ECO:0000313" key="3">
    <source>
        <dbReference type="Proteomes" id="UP000544122"/>
    </source>
</evidence>
<comment type="caution">
    <text evidence="2">The sequence shown here is derived from an EMBL/GenBank/DDBJ whole genome shotgun (WGS) entry which is preliminary data.</text>
</comment>
<protein>
    <submittedName>
        <fullName evidence="2">Uncharacterized protein</fullName>
    </submittedName>
</protein>
<name>A0A7Y4GYZ6_9BRAD</name>